<dbReference type="InterPro" id="IPR000086">
    <property type="entry name" value="NUDIX_hydrolase_dom"/>
</dbReference>
<evidence type="ECO:0000256" key="3">
    <source>
        <dbReference type="ARBA" id="ARBA00022723"/>
    </source>
</evidence>
<dbReference type="GeneTree" id="ENSGT00940000162775"/>
<accession>A0A3Q2YZX7</accession>
<evidence type="ECO:0000256" key="4">
    <source>
        <dbReference type="ARBA" id="ARBA00022801"/>
    </source>
</evidence>
<proteinExistence type="predicted"/>
<evidence type="ECO:0000256" key="5">
    <source>
        <dbReference type="ARBA" id="ARBA00022842"/>
    </source>
</evidence>
<protein>
    <submittedName>
        <fullName evidence="9">Nudix hydrolase 8</fullName>
    </submittedName>
</protein>
<dbReference type="STRING" id="109280.ENSHCOP00000024642"/>
<feature type="domain" description="Nudix hydrolase" evidence="8">
    <location>
        <begin position="210"/>
        <end position="346"/>
    </location>
</feature>
<keyword evidence="6" id="KW-0464">Manganese</keyword>
<dbReference type="GeneID" id="109529351"/>
<dbReference type="KEGG" id="hcq:109529351"/>
<dbReference type="SUPFAM" id="SSF55811">
    <property type="entry name" value="Nudix"/>
    <property type="match status" value="1"/>
</dbReference>
<dbReference type="Pfam" id="PF00293">
    <property type="entry name" value="NUDIX"/>
    <property type="match status" value="1"/>
</dbReference>
<evidence type="ECO:0000256" key="7">
    <source>
        <dbReference type="SAM" id="MobiDB-lite"/>
    </source>
</evidence>
<dbReference type="InterPro" id="IPR045121">
    <property type="entry name" value="CoAse"/>
</dbReference>
<keyword evidence="4" id="KW-0378">Hydrolase</keyword>
<dbReference type="PANTHER" id="PTHR12992:SF11">
    <property type="entry name" value="MITOCHONDRIAL COENZYME A DIPHOSPHATASE NUDT8"/>
    <property type="match status" value="1"/>
</dbReference>
<comment type="cofactor">
    <cofactor evidence="2">
        <name>Mg(2+)</name>
        <dbReference type="ChEBI" id="CHEBI:18420"/>
    </cofactor>
</comment>
<evidence type="ECO:0000256" key="6">
    <source>
        <dbReference type="ARBA" id="ARBA00023211"/>
    </source>
</evidence>
<dbReference type="GO" id="GO:0046872">
    <property type="term" value="F:metal ion binding"/>
    <property type="evidence" value="ECO:0007669"/>
    <property type="project" value="UniProtKB-KW"/>
</dbReference>
<dbReference type="RefSeq" id="XP_019748242.1">
    <property type="nucleotide sequence ID" value="XM_019892683.1"/>
</dbReference>
<reference evidence="9" key="2">
    <citation type="submission" date="2025-09" db="UniProtKB">
        <authorList>
            <consortium name="Ensembl"/>
        </authorList>
    </citation>
    <scope>IDENTIFICATION</scope>
</reference>
<reference evidence="9" key="1">
    <citation type="submission" date="2025-08" db="UniProtKB">
        <authorList>
            <consortium name="Ensembl"/>
        </authorList>
    </citation>
    <scope>IDENTIFICATION</scope>
</reference>
<comment type="cofactor">
    <cofactor evidence="1">
        <name>Mn(2+)</name>
        <dbReference type="ChEBI" id="CHEBI:29035"/>
    </cofactor>
</comment>
<organism evidence="9 10">
    <name type="scientific">Hippocampus comes</name>
    <name type="common">Tiger tail seahorse</name>
    <dbReference type="NCBI Taxonomy" id="109280"/>
    <lineage>
        <taxon>Eukaryota</taxon>
        <taxon>Metazoa</taxon>
        <taxon>Chordata</taxon>
        <taxon>Craniata</taxon>
        <taxon>Vertebrata</taxon>
        <taxon>Euteleostomi</taxon>
        <taxon>Actinopterygii</taxon>
        <taxon>Neopterygii</taxon>
        <taxon>Teleostei</taxon>
        <taxon>Neoteleostei</taxon>
        <taxon>Acanthomorphata</taxon>
        <taxon>Syngnathiaria</taxon>
        <taxon>Syngnathiformes</taxon>
        <taxon>Syngnathoidei</taxon>
        <taxon>Syngnathidae</taxon>
        <taxon>Hippocampus</taxon>
    </lineage>
</organism>
<dbReference type="OrthoDB" id="10262892at2759"/>
<dbReference type="Proteomes" id="UP000264820">
    <property type="component" value="Unplaced"/>
</dbReference>
<dbReference type="Ensembl" id="ENSHCOT00000018050.1">
    <property type="protein sequence ID" value="ENSHCOP00000024642.1"/>
    <property type="gene ID" value="ENSHCOG00000014142.1"/>
</dbReference>
<sequence length="380" mass="42420">MFWGSYLVTSSCPLRSHLRLNVSTCTHARWLLNGFRLEGVNGKRTLWLLSTETASCPTKPSLFNSQCDSEVREEASLRNLKSTDPAKSPSKHKKTVNTQDRLSSTTCHLPRSRFGVICHALHNLNNTIYCRHSCFRKMTAVSALQWLENVHSRVQAYSLSSHQTRAVHGVWSQCLALENENRCRRDLAPNLKMYNVETGRRGQSQGKNQGRWASILVSLCSVGGEAAFLFTLRSSMLQGRHKGDVSFAGGKSDPSDSDVVATALREAREELGINVSTESVWGVLKPLRDKSGMLVAPVLAYVGPLEELSFKPNPGEVEEIFNLSLSHLCDPQNRGYTHFRTGDKYGYTLPVFRNGKHRVWGLTAVALDQTLKLLIPSHLQ</sequence>
<dbReference type="PROSITE" id="PS51462">
    <property type="entry name" value="NUDIX"/>
    <property type="match status" value="1"/>
</dbReference>
<evidence type="ECO:0000256" key="1">
    <source>
        <dbReference type="ARBA" id="ARBA00001936"/>
    </source>
</evidence>
<evidence type="ECO:0000313" key="10">
    <source>
        <dbReference type="Proteomes" id="UP000264820"/>
    </source>
</evidence>
<name>A0A3Q2YZX7_HIPCM</name>
<keyword evidence="10" id="KW-1185">Reference proteome</keyword>
<keyword evidence="5" id="KW-0460">Magnesium</keyword>
<dbReference type="CTD" id="254552"/>
<dbReference type="GO" id="GO:0010945">
    <property type="term" value="F:coenzyme A diphosphatase activity"/>
    <property type="evidence" value="ECO:0007669"/>
    <property type="project" value="InterPro"/>
</dbReference>
<keyword evidence="3" id="KW-0479">Metal-binding</keyword>
<dbReference type="AlphaFoldDB" id="A0A3Q2YZX7"/>
<feature type="region of interest" description="Disordered" evidence="7">
    <location>
        <begin position="78"/>
        <end position="99"/>
    </location>
</feature>
<dbReference type="Gene3D" id="3.90.79.10">
    <property type="entry name" value="Nucleoside Triphosphate Pyrophosphohydrolase"/>
    <property type="match status" value="1"/>
</dbReference>
<dbReference type="InterPro" id="IPR015797">
    <property type="entry name" value="NUDIX_hydrolase-like_dom_sf"/>
</dbReference>
<evidence type="ECO:0000256" key="2">
    <source>
        <dbReference type="ARBA" id="ARBA00001946"/>
    </source>
</evidence>
<evidence type="ECO:0000259" key="8">
    <source>
        <dbReference type="PROSITE" id="PS51462"/>
    </source>
</evidence>
<dbReference type="CDD" id="cd03426">
    <property type="entry name" value="NUDIX_CoAse_Nudt7"/>
    <property type="match status" value="1"/>
</dbReference>
<evidence type="ECO:0000313" key="9">
    <source>
        <dbReference type="Ensembl" id="ENSHCOP00000024642.1"/>
    </source>
</evidence>
<dbReference type="PANTHER" id="PTHR12992">
    <property type="entry name" value="NUDIX HYDROLASE"/>
    <property type="match status" value="1"/>
</dbReference>